<evidence type="ECO:0000259" key="2">
    <source>
        <dbReference type="PROSITE" id="PS51708"/>
    </source>
</evidence>
<feature type="region of interest" description="Disordered" evidence="1">
    <location>
        <begin position="1"/>
        <end position="27"/>
    </location>
</feature>
<dbReference type="PROSITE" id="PS51708">
    <property type="entry name" value="CHAD"/>
    <property type="match status" value="1"/>
</dbReference>
<dbReference type="STRING" id="1454001.AW08_01993"/>
<dbReference type="Proteomes" id="UP000020218">
    <property type="component" value="Unassembled WGS sequence"/>
</dbReference>
<dbReference type="EMBL" id="JFAX01000010">
    <property type="protein sequence ID" value="EXI67437.1"/>
    <property type="molecule type" value="Genomic_DNA"/>
</dbReference>
<proteinExistence type="predicted"/>
<dbReference type="Pfam" id="PF05235">
    <property type="entry name" value="CHAD"/>
    <property type="match status" value="1"/>
</dbReference>
<feature type="compositionally biased region" description="Polar residues" evidence="1">
    <location>
        <begin position="1"/>
        <end position="11"/>
    </location>
</feature>
<reference evidence="3" key="1">
    <citation type="submission" date="2014-02" db="EMBL/GenBank/DDBJ databases">
        <title>Expanding our view of genomic diversity in Candidatus Accumulibacter clades.</title>
        <authorList>
            <person name="Skennerton C.T."/>
            <person name="Barr J.J."/>
            <person name="Slater F.R."/>
            <person name="Bond P.L."/>
            <person name="Tyson G.W."/>
        </authorList>
    </citation>
    <scope>NUCLEOTIDE SEQUENCE [LARGE SCALE GENOMIC DNA]</scope>
</reference>
<dbReference type="PATRIC" id="fig|1454001.3.peg.2033"/>
<evidence type="ECO:0000313" key="3">
    <source>
        <dbReference type="EMBL" id="EXI67437.1"/>
    </source>
</evidence>
<sequence>MSVETELNPSLTPGVASRPARHRLRSDVKPLRQRLLRQAELAVHPAPAAMLQRGYGVAADQALQVVKATPVDTDAGMTVIAGFRTITLACLRHLQGNEKGVCASDDPEFVHQARVAIRRLRSAIRVWKPRLPEDFVGEFDPLWQALARQLGETRNWDVFRAETLPSILAAFPECPHARELTDYARRRCAVNRQVAAAALSSADYSHLLLDFNAAVLALPERKDRRLDVFAPHCLDKRARKVWQLAQEALSSDATARHRLRVAYKRLRYALEFFAPLFPGDLLRSYHLAASGLQEMLGQLNDLAVARELLDEALPGTPGERIRCWLEARSDGLLPQLEGLLGDFYGQQVPWQQPS</sequence>
<dbReference type="PANTHER" id="PTHR39339">
    <property type="entry name" value="SLR1444 PROTEIN"/>
    <property type="match status" value="1"/>
</dbReference>
<dbReference type="InterPro" id="IPR007899">
    <property type="entry name" value="CHAD_dom"/>
</dbReference>
<evidence type="ECO:0000313" key="4">
    <source>
        <dbReference type="Proteomes" id="UP000020218"/>
    </source>
</evidence>
<keyword evidence="4" id="KW-1185">Reference proteome</keyword>
<evidence type="ECO:0000256" key="1">
    <source>
        <dbReference type="SAM" id="MobiDB-lite"/>
    </source>
</evidence>
<dbReference type="AlphaFoldDB" id="A0A011NS76"/>
<organism evidence="3 4">
    <name type="scientific">Candidatus Accumulibacter adjunctus</name>
    <dbReference type="NCBI Taxonomy" id="1454001"/>
    <lineage>
        <taxon>Bacteria</taxon>
        <taxon>Pseudomonadati</taxon>
        <taxon>Pseudomonadota</taxon>
        <taxon>Betaproteobacteria</taxon>
        <taxon>Candidatus Accumulibacter</taxon>
    </lineage>
</organism>
<gene>
    <name evidence="3" type="ORF">AW08_01993</name>
</gene>
<dbReference type="InterPro" id="IPR038186">
    <property type="entry name" value="CHAD_dom_sf"/>
</dbReference>
<dbReference type="Gene3D" id="1.40.20.10">
    <property type="entry name" value="CHAD domain"/>
    <property type="match status" value="1"/>
</dbReference>
<dbReference type="SMART" id="SM00880">
    <property type="entry name" value="CHAD"/>
    <property type="match status" value="1"/>
</dbReference>
<dbReference type="PANTHER" id="PTHR39339:SF1">
    <property type="entry name" value="CHAD DOMAIN-CONTAINING PROTEIN"/>
    <property type="match status" value="1"/>
</dbReference>
<comment type="caution">
    <text evidence="3">The sequence shown here is derived from an EMBL/GenBank/DDBJ whole genome shotgun (WGS) entry which is preliminary data.</text>
</comment>
<protein>
    <recommendedName>
        <fullName evidence="2">CHAD domain-containing protein</fullName>
    </recommendedName>
</protein>
<feature type="domain" description="CHAD" evidence="2">
    <location>
        <begin position="76"/>
        <end position="354"/>
    </location>
</feature>
<accession>A0A011NS76</accession>
<name>A0A011NS76_9PROT</name>